<dbReference type="InterPro" id="IPR027417">
    <property type="entry name" value="P-loop_NTPase"/>
</dbReference>
<dbReference type="Pfam" id="PF24883">
    <property type="entry name" value="NPHP3_N"/>
    <property type="match status" value="1"/>
</dbReference>
<comment type="caution">
    <text evidence="4">The sequence shown here is derived from an EMBL/GenBank/DDBJ whole genome shotgun (WGS) entry which is preliminary data.</text>
</comment>
<reference evidence="4" key="1">
    <citation type="submission" date="2020-11" db="EMBL/GenBank/DDBJ databases">
        <authorList>
            <consortium name="DOE Joint Genome Institute"/>
            <person name="Ahrendt S."/>
            <person name="Riley R."/>
            <person name="Andreopoulos W."/>
            <person name="Labutti K."/>
            <person name="Pangilinan J."/>
            <person name="Ruiz-Duenas F.J."/>
            <person name="Barrasa J.M."/>
            <person name="Sanchez-Garcia M."/>
            <person name="Camarero S."/>
            <person name="Miyauchi S."/>
            <person name="Serrano A."/>
            <person name="Linde D."/>
            <person name="Babiker R."/>
            <person name="Drula E."/>
            <person name="Ayuso-Fernandez I."/>
            <person name="Pacheco R."/>
            <person name="Padilla G."/>
            <person name="Ferreira P."/>
            <person name="Barriuso J."/>
            <person name="Kellner H."/>
            <person name="Castanera R."/>
            <person name="Alfaro M."/>
            <person name="Ramirez L."/>
            <person name="Pisabarro A.G."/>
            <person name="Kuo A."/>
            <person name="Tritt A."/>
            <person name="Lipzen A."/>
            <person name="He G."/>
            <person name="Yan M."/>
            <person name="Ng V."/>
            <person name="Cullen D."/>
            <person name="Martin F."/>
            <person name="Rosso M.-N."/>
            <person name="Henrissat B."/>
            <person name="Hibbett D."/>
            <person name="Martinez A.T."/>
            <person name="Grigoriev I.V."/>
        </authorList>
    </citation>
    <scope>NUCLEOTIDE SEQUENCE</scope>
    <source>
        <strain evidence="4">CBS 506.95</strain>
    </source>
</reference>
<dbReference type="SUPFAM" id="SSF52540">
    <property type="entry name" value="P-loop containing nucleoside triphosphate hydrolases"/>
    <property type="match status" value="1"/>
</dbReference>
<accession>A0A9P6EPF0</accession>
<dbReference type="PANTHER" id="PTHR10039">
    <property type="entry name" value="AMELOGENIN"/>
    <property type="match status" value="1"/>
</dbReference>
<evidence type="ECO:0000313" key="5">
    <source>
        <dbReference type="Proteomes" id="UP000807306"/>
    </source>
</evidence>
<dbReference type="InterPro" id="IPR056884">
    <property type="entry name" value="NPHP3-like_N"/>
</dbReference>
<keyword evidence="1" id="KW-0677">Repeat</keyword>
<protein>
    <recommendedName>
        <fullName evidence="3">Nephrocystin 3-like N-terminal domain-containing protein</fullName>
    </recommendedName>
</protein>
<evidence type="ECO:0000256" key="1">
    <source>
        <dbReference type="ARBA" id="ARBA00022737"/>
    </source>
</evidence>
<sequence length="402" mass="46353">MLLSEFASQGAMHDSSARQPFPKCHPQTRLNVVDFFFHWITTPTTSKSVYWLYAPFGHGKSAVMQTLIDRLMTENFQHLVAGAFFFARGKPECNKVIYLLPTIAYQIAINIPGMREHITKAIQTDPKLLSRSMDVQLRSLIKDPLFRCVDGAHFKYPPTVFIDGLDECTSIEEQLSVLDLIIVVLQEFHIPLRFLVASRPEAHIRDRFAQPHFVDILEQIRLPDDQGEMIVCLKSKFDDICDRRARLMKVSNIQKPWPSEKEIKQLVVRSCGQYIFLDTITRFVDTERRDPAAQLKTVLYCLADSSLFSNMDTLYSLILEEAPHPHILKVVIDDLLYRRTHSVFSIPAIAEIWQFSKTDIQIVLDSLSAVVKEWEGRDLTFLSYVVSRVFGKRSSIWQILLY</sequence>
<feature type="domain" description="Nephrocystin 3-like N-terminal" evidence="3">
    <location>
        <begin position="36"/>
        <end position="199"/>
    </location>
</feature>
<gene>
    <name evidence="4" type="ORF">CPB83DRAFT_579833</name>
</gene>
<dbReference type="OrthoDB" id="4760524at2759"/>
<proteinExistence type="predicted"/>
<dbReference type="PANTHER" id="PTHR10039:SF16">
    <property type="entry name" value="GPI INOSITOL-DEACYLASE"/>
    <property type="match status" value="1"/>
</dbReference>
<feature type="region of interest" description="Disordered" evidence="2">
    <location>
        <begin position="1"/>
        <end position="20"/>
    </location>
</feature>
<dbReference type="AlphaFoldDB" id="A0A9P6EPF0"/>
<organism evidence="4 5">
    <name type="scientific">Crepidotus variabilis</name>
    <dbReference type="NCBI Taxonomy" id="179855"/>
    <lineage>
        <taxon>Eukaryota</taxon>
        <taxon>Fungi</taxon>
        <taxon>Dikarya</taxon>
        <taxon>Basidiomycota</taxon>
        <taxon>Agaricomycotina</taxon>
        <taxon>Agaricomycetes</taxon>
        <taxon>Agaricomycetidae</taxon>
        <taxon>Agaricales</taxon>
        <taxon>Agaricineae</taxon>
        <taxon>Crepidotaceae</taxon>
        <taxon>Crepidotus</taxon>
    </lineage>
</organism>
<evidence type="ECO:0000313" key="4">
    <source>
        <dbReference type="EMBL" id="KAF9532732.1"/>
    </source>
</evidence>
<evidence type="ECO:0000259" key="3">
    <source>
        <dbReference type="Pfam" id="PF24883"/>
    </source>
</evidence>
<dbReference type="EMBL" id="MU157830">
    <property type="protein sequence ID" value="KAF9532732.1"/>
    <property type="molecule type" value="Genomic_DNA"/>
</dbReference>
<dbReference type="Proteomes" id="UP000807306">
    <property type="component" value="Unassembled WGS sequence"/>
</dbReference>
<evidence type="ECO:0000256" key="2">
    <source>
        <dbReference type="SAM" id="MobiDB-lite"/>
    </source>
</evidence>
<keyword evidence="5" id="KW-1185">Reference proteome</keyword>
<name>A0A9P6EPF0_9AGAR</name>